<evidence type="ECO:0000256" key="2">
    <source>
        <dbReference type="ARBA" id="ARBA00004629"/>
    </source>
</evidence>
<gene>
    <name evidence="12" type="ORF">EUX98_g6505</name>
</gene>
<dbReference type="InterPro" id="IPR000073">
    <property type="entry name" value="AB_hydrolase_1"/>
</dbReference>
<dbReference type="GO" id="GO:0007059">
    <property type="term" value="P:chromosome segregation"/>
    <property type="evidence" value="ECO:0007669"/>
    <property type="project" value="TreeGrafter"/>
</dbReference>
<keyword evidence="8" id="KW-0131">Cell cycle</keyword>
<keyword evidence="6" id="KW-0995">Kinetochore</keyword>
<evidence type="ECO:0000256" key="7">
    <source>
        <dbReference type="ARBA" id="ARBA00023242"/>
    </source>
</evidence>
<dbReference type="GO" id="GO:0000444">
    <property type="term" value="C:MIS12/MIND type complex"/>
    <property type="evidence" value="ECO:0007669"/>
    <property type="project" value="InterPro"/>
</dbReference>
<dbReference type="EMBL" id="SGPM01000233">
    <property type="protein sequence ID" value="THH27684.1"/>
    <property type="molecule type" value="Genomic_DNA"/>
</dbReference>
<feature type="coiled-coil region" evidence="10">
    <location>
        <begin position="234"/>
        <end position="261"/>
    </location>
</feature>
<sequence length="612" mass="69741">MSSANPGSKRWTAFYTALQTAIQRSTHKWTYEDFTECFSLWCEEEPASSSTVFSTVAQHMESGITNRVDELLVQFNIKENLDKVQTVVSEAKARKKQQEPYEGHDLWREDLQPRAAVRARTIPLLEKERDRLKEMLIELDEGNLKLQAEMQANVRAREEADAEATALLDILEQLREKWDEVAVDDIEAWTLQTAESIATKEWTVTTHLVPAAYRRTTPLVPVPVIPSFAPGKDKEQRKAELDALARELDEMKNKQAKGELEQLGRDETLLWCCVNRYVRKRDGKGGAGQQGLTLFFAHANGFPKEIWEPTVLYLTNVMHEQNASYHISEVWMWEAVNHGDSALINAGKLSGMYDWQDNARDLSHFLLHYLPEVALGPLPIHLPRLSHTVTTPRERCGFPDRTVVAVGHSFGGCSLAWAASHEPYKRLFSSLILVDPIIADRKPTPTGEFLDYMDPHIVPALLRRDHWTSRAEALELFKSSPFFRRWDPAVLDIYIQCGIYDDPKGGVRLKMEPIHEAITFAEKLSSAEPWYHLCNIDERVRLKFIMPSGGGQPGGPEQIKEKQRLVWRRPVNSCNVINANAGHLIAQETPRQLAADIHIFLQENHATLKHRL</sequence>
<keyword evidence="4" id="KW-0132">Cell division</keyword>
<organism evidence="12 13">
    <name type="scientific">Antrodiella citrinella</name>
    <dbReference type="NCBI Taxonomy" id="2447956"/>
    <lineage>
        <taxon>Eukaryota</taxon>
        <taxon>Fungi</taxon>
        <taxon>Dikarya</taxon>
        <taxon>Basidiomycota</taxon>
        <taxon>Agaricomycotina</taxon>
        <taxon>Agaricomycetes</taxon>
        <taxon>Polyporales</taxon>
        <taxon>Steccherinaceae</taxon>
        <taxon>Antrodiella</taxon>
    </lineage>
</organism>
<keyword evidence="3" id="KW-0158">Chromosome</keyword>
<comment type="subcellular location">
    <subcellularLocation>
        <location evidence="2">Chromosome</location>
        <location evidence="2">Centromere</location>
        <location evidence="2">Kinetochore</location>
    </subcellularLocation>
    <subcellularLocation>
        <location evidence="1">Nucleus</location>
    </subcellularLocation>
</comment>
<evidence type="ECO:0000256" key="5">
    <source>
        <dbReference type="ARBA" id="ARBA00022776"/>
    </source>
</evidence>
<feature type="domain" description="AB hydrolase-1" evidence="11">
    <location>
        <begin position="294"/>
        <end position="595"/>
    </location>
</feature>
<reference evidence="12 13" key="1">
    <citation type="submission" date="2019-02" db="EMBL/GenBank/DDBJ databases">
        <title>Genome sequencing of the rare red list fungi Antrodiella citrinella (Flaviporus citrinellus).</title>
        <authorList>
            <person name="Buettner E."/>
            <person name="Kellner H."/>
        </authorList>
    </citation>
    <scope>NUCLEOTIDE SEQUENCE [LARGE SCALE GENOMIC DNA]</scope>
    <source>
        <strain evidence="12 13">DSM 108506</strain>
    </source>
</reference>
<dbReference type="OrthoDB" id="94039at2759"/>
<name>A0A4S4MNT8_9APHY</name>
<evidence type="ECO:0000256" key="9">
    <source>
        <dbReference type="ARBA" id="ARBA00023328"/>
    </source>
</evidence>
<evidence type="ECO:0000313" key="12">
    <source>
        <dbReference type="EMBL" id="THH27684.1"/>
    </source>
</evidence>
<keyword evidence="10" id="KW-0175">Coiled coil</keyword>
<protein>
    <recommendedName>
        <fullName evidence="11">AB hydrolase-1 domain-containing protein</fullName>
    </recommendedName>
</protein>
<evidence type="ECO:0000256" key="10">
    <source>
        <dbReference type="SAM" id="Coils"/>
    </source>
</evidence>
<evidence type="ECO:0000256" key="4">
    <source>
        <dbReference type="ARBA" id="ARBA00022618"/>
    </source>
</evidence>
<evidence type="ECO:0000256" key="3">
    <source>
        <dbReference type="ARBA" id="ARBA00022454"/>
    </source>
</evidence>
<evidence type="ECO:0000259" key="11">
    <source>
        <dbReference type="Pfam" id="PF12697"/>
    </source>
</evidence>
<dbReference type="Proteomes" id="UP000308730">
    <property type="component" value="Unassembled WGS sequence"/>
</dbReference>
<comment type="caution">
    <text evidence="12">The sequence shown here is derived from an EMBL/GenBank/DDBJ whole genome shotgun (WGS) entry which is preliminary data.</text>
</comment>
<accession>A0A4S4MNT8</accession>
<dbReference type="PANTHER" id="PTHR15459">
    <property type="entry name" value="POLYAMINE-MODULATED FACTOR 1"/>
    <property type="match status" value="1"/>
</dbReference>
<dbReference type="Pfam" id="PF12697">
    <property type="entry name" value="Abhydrolase_6"/>
    <property type="match status" value="1"/>
</dbReference>
<evidence type="ECO:0000313" key="13">
    <source>
        <dbReference type="Proteomes" id="UP000308730"/>
    </source>
</evidence>
<evidence type="ECO:0000256" key="8">
    <source>
        <dbReference type="ARBA" id="ARBA00023306"/>
    </source>
</evidence>
<dbReference type="GO" id="GO:0051301">
    <property type="term" value="P:cell division"/>
    <property type="evidence" value="ECO:0007669"/>
    <property type="project" value="UniProtKB-KW"/>
</dbReference>
<dbReference type="SUPFAM" id="SSF53474">
    <property type="entry name" value="alpha/beta-Hydrolases"/>
    <property type="match status" value="1"/>
</dbReference>
<dbReference type="Gene3D" id="3.40.50.1820">
    <property type="entry name" value="alpha/beta hydrolase"/>
    <property type="match status" value="1"/>
</dbReference>
<dbReference type="GO" id="GO:0005634">
    <property type="term" value="C:nucleus"/>
    <property type="evidence" value="ECO:0007669"/>
    <property type="project" value="UniProtKB-SubCell"/>
</dbReference>
<evidence type="ECO:0000256" key="6">
    <source>
        <dbReference type="ARBA" id="ARBA00022838"/>
    </source>
</evidence>
<dbReference type="PANTHER" id="PTHR15459:SF3">
    <property type="entry name" value="POLYAMINE-MODULATED FACTOR 1"/>
    <property type="match status" value="1"/>
</dbReference>
<dbReference type="InterPro" id="IPR007128">
    <property type="entry name" value="PMF1/Nnf1"/>
</dbReference>
<dbReference type="InterPro" id="IPR029058">
    <property type="entry name" value="AB_hydrolase_fold"/>
</dbReference>
<evidence type="ECO:0000256" key="1">
    <source>
        <dbReference type="ARBA" id="ARBA00004123"/>
    </source>
</evidence>
<proteinExistence type="predicted"/>
<keyword evidence="13" id="KW-1185">Reference proteome</keyword>
<keyword evidence="5" id="KW-0498">Mitosis</keyword>
<feature type="coiled-coil region" evidence="10">
    <location>
        <begin position="125"/>
        <end position="177"/>
    </location>
</feature>
<keyword evidence="7" id="KW-0539">Nucleus</keyword>
<keyword evidence="9" id="KW-0137">Centromere</keyword>
<dbReference type="Pfam" id="PF03980">
    <property type="entry name" value="Nnf1"/>
    <property type="match status" value="1"/>
</dbReference>
<dbReference type="AlphaFoldDB" id="A0A4S4MNT8"/>